<dbReference type="GO" id="GO:0000350">
    <property type="term" value="P:generation of catalytic spliceosome for second transesterification step"/>
    <property type="evidence" value="ECO:0007669"/>
    <property type="project" value="InterPro"/>
</dbReference>
<keyword evidence="3" id="KW-0539">Nucleus</keyword>
<dbReference type="RefSeq" id="XP_003060726.1">
    <property type="nucleotide sequence ID" value="XM_003060680.1"/>
</dbReference>
<dbReference type="KEGG" id="mpp:MICPUCDRAFT_34682"/>
<gene>
    <name evidence="4" type="ORF">MICPUCDRAFT_34682</name>
</gene>
<comment type="similarity">
    <text evidence="2">Belongs to the ISY1 family.</text>
</comment>
<evidence type="ECO:0000256" key="1">
    <source>
        <dbReference type="ARBA" id="ARBA00004123"/>
    </source>
</evidence>
<evidence type="ECO:0000313" key="5">
    <source>
        <dbReference type="Proteomes" id="UP000001876"/>
    </source>
</evidence>
<dbReference type="PANTHER" id="PTHR13021">
    <property type="entry name" value="PRE-MRNA-SPLICING FACTOR ISY1"/>
    <property type="match status" value="1"/>
</dbReference>
<dbReference type="eggNOG" id="KOG3068">
    <property type="taxonomic scope" value="Eukaryota"/>
</dbReference>
<comment type="subcellular location">
    <subcellularLocation>
        <location evidence="1">Nucleus</location>
    </subcellularLocation>
</comment>
<protein>
    <submittedName>
        <fullName evidence="4">Predicted protein</fullName>
    </submittedName>
</protein>
<organism evidence="5">
    <name type="scientific">Micromonas pusilla (strain CCMP1545)</name>
    <name type="common">Picoplanktonic green alga</name>
    <dbReference type="NCBI Taxonomy" id="564608"/>
    <lineage>
        <taxon>Eukaryota</taxon>
        <taxon>Viridiplantae</taxon>
        <taxon>Chlorophyta</taxon>
        <taxon>Mamiellophyceae</taxon>
        <taxon>Mamiellales</taxon>
        <taxon>Mamiellaceae</taxon>
        <taxon>Micromonas</taxon>
    </lineage>
</organism>
<dbReference type="OrthoDB" id="1739576at2759"/>
<proteinExistence type="inferred from homology"/>
<dbReference type="InterPro" id="IPR037200">
    <property type="entry name" value="Isy1_sf"/>
</dbReference>
<keyword evidence="5" id="KW-1185">Reference proteome</keyword>
<evidence type="ECO:0000313" key="4">
    <source>
        <dbReference type="EMBL" id="EEH55495.1"/>
    </source>
</evidence>
<reference evidence="4 5" key="1">
    <citation type="journal article" date="2009" name="Science">
        <title>Green evolution and dynamic adaptations revealed by genomes of the marine picoeukaryotes Micromonas.</title>
        <authorList>
            <person name="Worden A.Z."/>
            <person name="Lee J.H."/>
            <person name="Mock T."/>
            <person name="Rouze P."/>
            <person name="Simmons M.P."/>
            <person name="Aerts A.L."/>
            <person name="Allen A.E."/>
            <person name="Cuvelier M.L."/>
            <person name="Derelle E."/>
            <person name="Everett M.V."/>
            <person name="Foulon E."/>
            <person name="Grimwood J."/>
            <person name="Gundlach H."/>
            <person name="Henrissat B."/>
            <person name="Napoli C."/>
            <person name="McDonald S.M."/>
            <person name="Parker M.S."/>
            <person name="Rombauts S."/>
            <person name="Salamov A."/>
            <person name="Von Dassow P."/>
            <person name="Badger J.H."/>
            <person name="Coutinho P.M."/>
            <person name="Demir E."/>
            <person name="Dubchak I."/>
            <person name="Gentemann C."/>
            <person name="Eikrem W."/>
            <person name="Gready J.E."/>
            <person name="John U."/>
            <person name="Lanier W."/>
            <person name="Lindquist E.A."/>
            <person name="Lucas S."/>
            <person name="Mayer K.F."/>
            <person name="Moreau H."/>
            <person name="Not F."/>
            <person name="Otillar R."/>
            <person name="Panaud O."/>
            <person name="Pangilinan J."/>
            <person name="Paulsen I."/>
            <person name="Piegu B."/>
            <person name="Poliakov A."/>
            <person name="Robbens S."/>
            <person name="Schmutz J."/>
            <person name="Toulza E."/>
            <person name="Wyss T."/>
            <person name="Zelensky A."/>
            <person name="Zhou K."/>
            <person name="Armbrust E.V."/>
            <person name="Bhattacharya D."/>
            <person name="Goodenough U.W."/>
            <person name="Van de Peer Y."/>
            <person name="Grigoriev I.V."/>
        </authorList>
    </citation>
    <scope>NUCLEOTIDE SEQUENCE [LARGE SCALE GENOMIC DNA]</scope>
    <source>
        <strain evidence="4 5">CCMP1545</strain>
    </source>
</reference>
<dbReference type="AlphaFoldDB" id="C1MXP4"/>
<evidence type="ECO:0000256" key="2">
    <source>
        <dbReference type="ARBA" id="ARBA00007002"/>
    </source>
</evidence>
<dbReference type="Gene3D" id="1.10.287.660">
    <property type="entry name" value="Helix hairpin bin"/>
    <property type="match status" value="1"/>
</dbReference>
<accession>C1MXP4</accession>
<name>C1MXP4_MICPC</name>
<dbReference type="GO" id="GO:0005634">
    <property type="term" value="C:nucleus"/>
    <property type="evidence" value="ECO:0007669"/>
    <property type="project" value="UniProtKB-SubCell"/>
</dbReference>
<dbReference type="EMBL" id="GG663742">
    <property type="protein sequence ID" value="EEH55495.1"/>
    <property type="molecule type" value="Genomic_DNA"/>
</dbReference>
<dbReference type="Pfam" id="PF06246">
    <property type="entry name" value="Isy1"/>
    <property type="match status" value="1"/>
</dbReference>
<sequence length="269" mass="30652">MARNEEKANNMFNRWTAGKQAALRGEKARRPYLASECKDLNSADKWRQDILREIGKKVMDIQNAGLGEHRIRDLNDEINKLIREKHHWEKRILQLGGPNYISQGRRIADEEKGEVVGRPGGYQYFGAAKNLPGVKELFEKPKPRTVRRSRAQMLKCIDLDYYGMRDEEDGTLVKLEAEAEEKLRAKKIAEWEAKQREIEAITGKRKHDGDGDDGVAFGSEFVAHVPLPDNKDIEALVLAKKKKDLLAKYASEELQAEEAEAKSMLNKAP</sequence>
<dbReference type="STRING" id="564608.C1MXP4"/>
<dbReference type="Proteomes" id="UP000001876">
    <property type="component" value="Unassembled WGS sequence"/>
</dbReference>
<dbReference type="InterPro" id="IPR029012">
    <property type="entry name" value="Helix_hairpin_bin_sf"/>
</dbReference>
<dbReference type="FunFam" id="1.10.287.660:FF:000001">
    <property type="entry name" value="pre-mRNA-splicing factor ISY1 homolog"/>
    <property type="match status" value="1"/>
</dbReference>
<dbReference type="GeneID" id="9685872"/>
<evidence type="ECO:0000256" key="3">
    <source>
        <dbReference type="ARBA" id="ARBA00023242"/>
    </source>
</evidence>
<dbReference type="InterPro" id="IPR009360">
    <property type="entry name" value="Isy1"/>
</dbReference>
<dbReference type="SUPFAM" id="SSF140102">
    <property type="entry name" value="ISY1 domain-like"/>
    <property type="match status" value="1"/>
</dbReference>
<dbReference type="OMA" id="YHWERRI"/>